<evidence type="ECO:0000313" key="11">
    <source>
        <dbReference type="EMBL" id="SFV54214.1"/>
    </source>
</evidence>
<dbReference type="Pfam" id="PF01595">
    <property type="entry name" value="CNNM"/>
    <property type="match status" value="1"/>
</dbReference>
<name>A0A1W1BKZ3_9ZZZZ</name>
<evidence type="ECO:0000256" key="8">
    <source>
        <dbReference type="SAM" id="Phobius"/>
    </source>
</evidence>
<feature type="transmembrane region" description="Helical" evidence="8">
    <location>
        <begin position="57"/>
        <end position="76"/>
    </location>
</feature>
<dbReference type="PROSITE" id="PS51846">
    <property type="entry name" value="CNNM"/>
    <property type="match status" value="1"/>
</dbReference>
<gene>
    <name evidence="11" type="ORF">MNB_SV-14-825</name>
</gene>
<dbReference type="PANTHER" id="PTHR22777:SF4">
    <property type="entry name" value="UPF0053 PROTEIN SLL1254"/>
    <property type="match status" value="1"/>
</dbReference>
<feature type="transmembrane region" description="Helical" evidence="8">
    <location>
        <begin position="6"/>
        <end position="36"/>
    </location>
</feature>
<keyword evidence="3" id="KW-0677">Repeat</keyword>
<evidence type="ECO:0000256" key="3">
    <source>
        <dbReference type="ARBA" id="ARBA00022737"/>
    </source>
</evidence>
<dbReference type="AlphaFoldDB" id="A0A1W1BKZ3"/>
<dbReference type="PROSITE" id="PS51371">
    <property type="entry name" value="CBS"/>
    <property type="match status" value="1"/>
</dbReference>
<keyword evidence="5" id="KW-0129">CBS domain</keyword>
<proteinExistence type="predicted"/>
<dbReference type="GO" id="GO:0005886">
    <property type="term" value="C:plasma membrane"/>
    <property type="evidence" value="ECO:0007669"/>
    <property type="project" value="TreeGrafter"/>
</dbReference>
<evidence type="ECO:0008006" key="12">
    <source>
        <dbReference type="Google" id="ProtNLM"/>
    </source>
</evidence>
<evidence type="ECO:0000256" key="1">
    <source>
        <dbReference type="ARBA" id="ARBA00004141"/>
    </source>
</evidence>
<comment type="subcellular location">
    <subcellularLocation>
        <location evidence="1">Membrane</location>
        <topology evidence="1">Multi-pass membrane protein</topology>
    </subcellularLocation>
</comment>
<protein>
    <recommendedName>
        <fullName evidence="12">Transporter</fullName>
    </recommendedName>
</protein>
<dbReference type="Gene3D" id="3.10.580.10">
    <property type="entry name" value="CBS-domain"/>
    <property type="match status" value="1"/>
</dbReference>
<keyword evidence="6 8" id="KW-0472">Membrane</keyword>
<organism evidence="11">
    <name type="scientific">hydrothermal vent metagenome</name>
    <dbReference type="NCBI Taxonomy" id="652676"/>
    <lineage>
        <taxon>unclassified sequences</taxon>
        <taxon>metagenomes</taxon>
        <taxon>ecological metagenomes</taxon>
    </lineage>
</organism>
<dbReference type="SUPFAM" id="SSF54631">
    <property type="entry name" value="CBS-domain pair"/>
    <property type="match status" value="1"/>
</dbReference>
<keyword evidence="4 8" id="KW-1133">Transmembrane helix</keyword>
<dbReference type="CDD" id="cd04590">
    <property type="entry name" value="CBS_pair_CorC_HlyC_assoc"/>
    <property type="match status" value="1"/>
</dbReference>
<feature type="compositionally biased region" description="Basic and acidic residues" evidence="7">
    <location>
        <begin position="344"/>
        <end position="357"/>
    </location>
</feature>
<feature type="compositionally biased region" description="Polar residues" evidence="7">
    <location>
        <begin position="358"/>
        <end position="367"/>
    </location>
</feature>
<dbReference type="Pfam" id="PF00571">
    <property type="entry name" value="CBS"/>
    <property type="match status" value="1"/>
</dbReference>
<dbReference type="EMBL" id="FPHN01000031">
    <property type="protein sequence ID" value="SFV54214.1"/>
    <property type="molecule type" value="Genomic_DNA"/>
</dbReference>
<reference evidence="11" key="1">
    <citation type="submission" date="2016-10" db="EMBL/GenBank/DDBJ databases">
        <authorList>
            <person name="de Groot N.N."/>
        </authorList>
    </citation>
    <scope>NUCLEOTIDE SEQUENCE</scope>
</reference>
<feature type="transmembrane region" description="Helical" evidence="8">
    <location>
        <begin position="88"/>
        <end position="107"/>
    </location>
</feature>
<keyword evidence="2 8" id="KW-0812">Transmembrane</keyword>
<feature type="region of interest" description="Disordered" evidence="7">
    <location>
        <begin position="344"/>
        <end position="367"/>
    </location>
</feature>
<evidence type="ECO:0000256" key="7">
    <source>
        <dbReference type="SAM" id="MobiDB-lite"/>
    </source>
</evidence>
<feature type="domain" description="CNNM transmembrane" evidence="10">
    <location>
        <begin position="1"/>
        <end position="180"/>
    </location>
</feature>
<evidence type="ECO:0000256" key="5">
    <source>
        <dbReference type="ARBA" id="ARBA00023122"/>
    </source>
</evidence>
<evidence type="ECO:0000256" key="2">
    <source>
        <dbReference type="ARBA" id="ARBA00022692"/>
    </source>
</evidence>
<evidence type="ECO:0000259" key="9">
    <source>
        <dbReference type="PROSITE" id="PS51371"/>
    </source>
</evidence>
<dbReference type="InterPro" id="IPR000644">
    <property type="entry name" value="CBS_dom"/>
</dbReference>
<evidence type="ECO:0000259" key="10">
    <source>
        <dbReference type="PROSITE" id="PS51846"/>
    </source>
</evidence>
<feature type="domain" description="CBS" evidence="9">
    <location>
        <begin position="264"/>
        <end position="322"/>
    </location>
</feature>
<evidence type="ECO:0000256" key="4">
    <source>
        <dbReference type="ARBA" id="ARBA00022989"/>
    </source>
</evidence>
<dbReference type="InterPro" id="IPR046342">
    <property type="entry name" value="CBS_dom_sf"/>
</dbReference>
<feature type="transmembrane region" description="Helical" evidence="8">
    <location>
        <begin position="119"/>
        <end position="144"/>
    </location>
</feature>
<accession>A0A1W1BKZ3</accession>
<evidence type="ECO:0000256" key="6">
    <source>
        <dbReference type="ARBA" id="ARBA00023136"/>
    </source>
</evidence>
<dbReference type="InterPro" id="IPR044751">
    <property type="entry name" value="Ion_transp-like_CBS"/>
</dbReference>
<sequence>MSYLILFFLLSVGISFLCSILESILLSVQMSYISVLEKEKPITGKLLRSHKENINKSIASILILNTIANTLGAAVVGAQASKLYGDGAMVYVSIILTFAILFFSEIIPKTIGAIYWKALAPLSARIIQFFIFITYPIILITLLVTNKISKGQEDEATTTKDELLESMLISEDEGVIDEKESDFIENVLRLDEKKVNDILTPRSVVFAIEGHMSIREVMDTQEEIFKFSRIPIYNKTIEDVTGIVLTKKIFKQSLVDDSVSIASIQDKMLSIYETLPVSKALDMFIKKKQHMFLVKDNYDQTEGILTLEDCVETLLGVEIVDESDTATDMRELAKLQMKKKRREDKLRDQKIDNRESNLESPQFKTIV</sequence>
<dbReference type="InterPro" id="IPR002550">
    <property type="entry name" value="CNNM"/>
</dbReference>
<dbReference type="PANTHER" id="PTHR22777">
    <property type="entry name" value="HEMOLYSIN-RELATED"/>
    <property type="match status" value="1"/>
</dbReference>